<keyword evidence="2" id="KW-0547">Nucleotide-binding</keyword>
<evidence type="ECO:0000256" key="4">
    <source>
        <dbReference type="SAM" id="MobiDB-lite"/>
    </source>
</evidence>
<accession>A0A6V7QQX3</accession>
<evidence type="ECO:0000313" key="5">
    <source>
        <dbReference type="EMBL" id="CAD1845145.1"/>
    </source>
</evidence>
<dbReference type="GO" id="GO:0016207">
    <property type="term" value="F:4-coumarate-CoA ligase activity"/>
    <property type="evidence" value="ECO:0007669"/>
    <property type="project" value="TreeGrafter"/>
</dbReference>
<dbReference type="SUPFAM" id="SSF56801">
    <property type="entry name" value="Acetyl-CoA synthetase-like"/>
    <property type="match status" value="1"/>
</dbReference>
<reference evidence="5" key="1">
    <citation type="submission" date="2020-07" db="EMBL/GenBank/DDBJ databases">
        <authorList>
            <person name="Lin J."/>
        </authorList>
    </citation>
    <scope>NUCLEOTIDE SEQUENCE</scope>
</reference>
<evidence type="ECO:0000256" key="2">
    <source>
        <dbReference type="ARBA" id="ARBA00022741"/>
    </source>
</evidence>
<organism evidence="5">
    <name type="scientific">Ananas comosus var. bracteatus</name>
    <name type="common">red pineapple</name>
    <dbReference type="NCBI Taxonomy" id="296719"/>
    <lineage>
        <taxon>Eukaryota</taxon>
        <taxon>Viridiplantae</taxon>
        <taxon>Streptophyta</taxon>
        <taxon>Embryophyta</taxon>
        <taxon>Tracheophyta</taxon>
        <taxon>Spermatophyta</taxon>
        <taxon>Magnoliopsida</taxon>
        <taxon>Liliopsida</taxon>
        <taxon>Poales</taxon>
        <taxon>Bromeliaceae</taxon>
        <taxon>Bromelioideae</taxon>
        <taxon>Ananas</taxon>
    </lineage>
</organism>
<dbReference type="AlphaFoldDB" id="A0A6V7QQX3"/>
<name>A0A6V7QQX3_ANACO</name>
<dbReference type="EMBL" id="LR862137">
    <property type="protein sequence ID" value="CAD1845145.1"/>
    <property type="molecule type" value="Genomic_DNA"/>
</dbReference>
<dbReference type="PANTHER" id="PTHR24096:SF169">
    <property type="entry name" value="4-COUMARATE--COA LIGASE 3"/>
    <property type="match status" value="1"/>
</dbReference>
<evidence type="ECO:0000256" key="3">
    <source>
        <dbReference type="ARBA" id="ARBA00022840"/>
    </source>
</evidence>
<dbReference type="GO" id="GO:0005524">
    <property type="term" value="F:ATP binding"/>
    <property type="evidence" value="ECO:0007669"/>
    <property type="project" value="UniProtKB-KW"/>
</dbReference>
<evidence type="ECO:0000256" key="1">
    <source>
        <dbReference type="ARBA" id="ARBA00022598"/>
    </source>
</evidence>
<dbReference type="InterPro" id="IPR042099">
    <property type="entry name" value="ANL_N_sf"/>
</dbReference>
<proteinExistence type="predicted"/>
<keyword evidence="1" id="KW-0436">Ligase</keyword>
<gene>
    <name evidence="5" type="ORF">CB5_LOCUS28356</name>
</gene>
<dbReference type="Gene3D" id="3.40.50.12780">
    <property type="entry name" value="N-terminal domain of ligase-like"/>
    <property type="match status" value="1"/>
</dbReference>
<protein>
    <submittedName>
        <fullName evidence="5">Uncharacterized protein</fullName>
    </submittedName>
</protein>
<dbReference type="Gene3D" id="3.40.50.980">
    <property type="match status" value="1"/>
</dbReference>
<keyword evidence="3" id="KW-0067">ATP-binding</keyword>
<dbReference type="PANTHER" id="PTHR24096">
    <property type="entry name" value="LONG-CHAIN-FATTY-ACID--COA LIGASE"/>
    <property type="match status" value="1"/>
</dbReference>
<sequence>MYVLRREIYGQARERITDKARQSGSDSKRLISRRGVGDDNAQVRDRGDVGGIERHQVTVAAVVLALAKNPVVEKHDLSSIRIVLSGVAPLGRELEETPRSRVPQAVFGQVSVCVCVWCVRYLDDPDATSATIDVERWLHTGDIGYVDDDEEVFIVDRVKELIKP</sequence>
<feature type="region of interest" description="Disordered" evidence="4">
    <location>
        <begin position="18"/>
        <end position="45"/>
    </location>
</feature>